<dbReference type="SUPFAM" id="SSF117281">
    <property type="entry name" value="Kelch motif"/>
    <property type="match status" value="2"/>
</dbReference>
<evidence type="ECO:0000256" key="1">
    <source>
        <dbReference type="ARBA" id="ARBA00022441"/>
    </source>
</evidence>
<feature type="transmembrane region" description="Helical" evidence="4">
    <location>
        <begin position="375"/>
        <end position="398"/>
    </location>
</feature>
<dbReference type="Gene3D" id="2.120.10.80">
    <property type="entry name" value="Kelch-type beta propeller"/>
    <property type="match status" value="2"/>
</dbReference>
<evidence type="ECO:0000256" key="3">
    <source>
        <dbReference type="SAM" id="MobiDB-lite"/>
    </source>
</evidence>
<dbReference type="InterPro" id="IPR015915">
    <property type="entry name" value="Kelch-typ_b-propeller"/>
</dbReference>
<dbReference type="PANTHER" id="PTHR46093:SF18">
    <property type="entry name" value="FIBRONECTIN TYPE-III DOMAIN-CONTAINING PROTEIN"/>
    <property type="match status" value="1"/>
</dbReference>
<keyword evidence="4" id="KW-0812">Transmembrane</keyword>
<evidence type="ECO:0000313" key="5">
    <source>
        <dbReference type="EMBL" id="CAB5324748.1"/>
    </source>
</evidence>
<dbReference type="VEuPathDB" id="FungiDB:RhiirFUN_005425"/>
<name>A0A916DZ62_9GLOM</name>
<keyword evidence="2" id="KW-0677">Repeat</keyword>
<reference evidence="5" key="1">
    <citation type="submission" date="2020-05" db="EMBL/GenBank/DDBJ databases">
        <authorList>
            <person name="Rincon C."/>
            <person name="Sanders R I."/>
            <person name="Robbins C."/>
            <person name="Chaturvedi A."/>
        </authorList>
    </citation>
    <scope>NUCLEOTIDE SEQUENCE</scope>
    <source>
        <strain evidence="5">CHB12</strain>
    </source>
</reference>
<proteinExistence type="predicted"/>
<evidence type="ECO:0000256" key="4">
    <source>
        <dbReference type="SAM" id="Phobius"/>
    </source>
</evidence>
<feature type="region of interest" description="Disordered" evidence="3">
    <location>
        <begin position="430"/>
        <end position="485"/>
    </location>
</feature>
<dbReference type="OrthoDB" id="432528at2759"/>
<dbReference type="SMR" id="A0A916DZ62"/>
<organism evidence="5 6">
    <name type="scientific">Rhizophagus irregularis</name>
    <dbReference type="NCBI Taxonomy" id="588596"/>
    <lineage>
        <taxon>Eukaryota</taxon>
        <taxon>Fungi</taxon>
        <taxon>Fungi incertae sedis</taxon>
        <taxon>Mucoromycota</taxon>
        <taxon>Glomeromycotina</taxon>
        <taxon>Glomeromycetes</taxon>
        <taxon>Glomerales</taxon>
        <taxon>Glomeraceae</taxon>
        <taxon>Rhizophagus</taxon>
    </lineage>
</organism>
<dbReference type="EMBL" id="CAGKOT010000003">
    <property type="protein sequence ID" value="CAB5324748.1"/>
    <property type="molecule type" value="Genomic_DNA"/>
</dbReference>
<evidence type="ECO:0000313" key="6">
    <source>
        <dbReference type="Proteomes" id="UP000684084"/>
    </source>
</evidence>
<dbReference type="PANTHER" id="PTHR46093">
    <property type="entry name" value="ACYL-COA-BINDING DOMAIN-CONTAINING PROTEIN 5"/>
    <property type="match status" value="1"/>
</dbReference>
<comment type="caution">
    <text evidence="5">The sequence shown here is derived from an EMBL/GenBank/DDBJ whole genome shotgun (WGS) entry which is preliminary data.</text>
</comment>
<gene>
    <name evidence="5" type="ORF">CHRIB12_LOCUS2493</name>
</gene>
<sequence>MAFSSLVRLTLSIALISSFVLDVICFTPLPRFAQTSAFIGNKIYYMGGVVPLPEPIISDFFYLDTSVLSSTDSTTLPWTELTGIDNLFTSSGTAVAGGANKDLFILFGGNMTPAENSSLVIVYNTNNNTWSKPVISAPQGEPARKRKTQAVVDSAGKMYIFGGSTSPEPDISLVNDMFILDTINWSWSTGTQDGAPDARSDFSATILSNGFIVYIGGSNINNRYVPMSQINMYDTNSAAWVDKEATGEIPSPRGGHSAVLTSDERIIIYGGAVSISADGKYTASSPDLAILDTTNNNFVWSQPKASGTAPPQIAYHSASLVGDYMIVSFGNITNKGSSPDVYALDTKDKGYKWITSINTNTLPGTNSGKSSNVGLIAGLSVGGIVVLILLGGGLFWFYRNKKVMEEVIETPGEFTDAGFNRRYESMNSATTSQISHDFSRHSTSANTESDPSREFHPSYSHNFPVQHDPEIDDDDDKEFRVLPKELQPEYLEKKFNNNDNI</sequence>
<evidence type="ECO:0000256" key="2">
    <source>
        <dbReference type="ARBA" id="ARBA00022737"/>
    </source>
</evidence>
<keyword evidence="4" id="KW-1133">Transmembrane helix</keyword>
<dbReference type="AlphaFoldDB" id="A0A916DZ62"/>
<dbReference type="Proteomes" id="UP000684084">
    <property type="component" value="Unassembled WGS sequence"/>
</dbReference>
<feature type="compositionally biased region" description="Polar residues" evidence="3">
    <location>
        <begin position="430"/>
        <end position="449"/>
    </location>
</feature>
<keyword evidence="4" id="KW-0472">Membrane</keyword>
<evidence type="ECO:0008006" key="7">
    <source>
        <dbReference type="Google" id="ProtNLM"/>
    </source>
</evidence>
<accession>A0A916DZ62</accession>
<protein>
    <recommendedName>
        <fullName evidence="7">Galactose oxidase</fullName>
    </recommendedName>
</protein>
<dbReference type="Pfam" id="PF24681">
    <property type="entry name" value="Kelch_KLHDC2_KLHL20_DRC7"/>
    <property type="match status" value="1"/>
</dbReference>
<keyword evidence="1" id="KW-0880">Kelch repeat</keyword>